<keyword evidence="2" id="KW-1185">Reference proteome</keyword>
<organism evidence="1 2">
    <name type="scientific">Dreissena polymorpha</name>
    <name type="common">Zebra mussel</name>
    <name type="synonym">Mytilus polymorpha</name>
    <dbReference type="NCBI Taxonomy" id="45954"/>
    <lineage>
        <taxon>Eukaryota</taxon>
        <taxon>Metazoa</taxon>
        <taxon>Spiralia</taxon>
        <taxon>Lophotrochozoa</taxon>
        <taxon>Mollusca</taxon>
        <taxon>Bivalvia</taxon>
        <taxon>Autobranchia</taxon>
        <taxon>Heteroconchia</taxon>
        <taxon>Euheterodonta</taxon>
        <taxon>Imparidentia</taxon>
        <taxon>Neoheterodontei</taxon>
        <taxon>Myida</taxon>
        <taxon>Dreissenoidea</taxon>
        <taxon>Dreissenidae</taxon>
        <taxon>Dreissena</taxon>
    </lineage>
</organism>
<accession>A0A9D4I8P7</accession>
<reference evidence="1" key="2">
    <citation type="submission" date="2020-11" db="EMBL/GenBank/DDBJ databases">
        <authorList>
            <person name="McCartney M.A."/>
            <person name="Auch B."/>
            <person name="Kono T."/>
            <person name="Mallez S."/>
            <person name="Becker A."/>
            <person name="Gohl D.M."/>
            <person name="Silverstein K.A.T."/>
            <person name="Koren S."/>
            <person name="Bechman K.B."/>
            <person name="Herman A."/>
            <person name="Abrahante J.E."/>
            <person name="Garbe J."/>
        </authorList>
    </citation>
    <scope>NUCLEOTIDE SEQUENCE</scope>
    <source>
        <strain evidence="1">Duluth1</strain>
        <tissue evidence="1">Whole animal</tissue>
    </source>
</reference>
<sequence>MEARDLGCGAGGGTNSDEIFKNAGLTILTNANVDAKLIQRETTECDAKKRNRRSVPEENGCYYGANPVCCKGGEHMP</sequence>
<reference evidence="1" key="1">
    <citation type="journal article" date="2019" name="bioRxiv">
        <title>The Genome of the Zebra Mussel, Dreissena polymorpha: A Resource for Invasive Species Research.</title>
        <authorList>
            <person name="McCartney M.A."/>
            <person name="Auch B."/>
            <person name="Kono T."/>
            <person name="Mallez S."/>
            <person name="Zhang Y."/>
            <person name="Obille A."/>
            <person name="Becker A."/>
            <person name="Abrahante J.E."/>
            <person name="Garbe J."/>
            <person name="Badalamenti J.P."/>
            <person name="Herman A."/>
            <person name="Mangelson H."/>
            <person name="Liachko I."/>
            <person name="Sullivan S."/>
            <person name="Sone E.D."/>
            <person name="Koren S."/>
            <person name="Silverstein K.A.T."/>
            <person name="Beckman K.B."/>
            <person name="Gohl D.M."/>
        </authorList>
    </citation>
    <scope>NUCLEOTIDE SEQUENCE</scope>
    <source>
        <strain evidence="1">Duluth1</strain>
        <tissue evidence="1">Whole animal</tissue>
    </source>
</reference>
<dbReference type="EMBL" id="JAIWYP010000010">
    <property type="protein sequence ID" value="KAH3752425.1"/>
    <property type="molecule type" value="Genomic_DNA"/>
</dbReference>
<dbReference type="Gene3D" id="6.10.270.10">
    <property type="match status" value="1"/>
</dbReference>
<protein>
    <submittedName>
        <fullName evidence="1">Uncharacterized protein</fullName>
    </submittedName>
</protein>
<gene>
    <name evidence="1" type="ORF">DPMN_187042</name>
</gene>
<dbReference type="Proteomes" id="UP000828390">
    <property type="component" value="Unassembled WGS sequence"/>
</dbReference>
<dbReference type="AlphaFoldDB" id="A0A9D4I8P7"/>
<comment type="caution">
    <text evidence="1">The sequence shown here is derived from an EMBL/GenBank/DDBJ whole genome shotgun (WGS) entry which is preliminary data.</text>
</comment>
<evidence type="ECO:0000313" key="1">
    <source>
        <dbReference type="EMBL" id="KAH3752425.1"/>
    </source>
</evidence>
<name>A0A9D4I8P7_DREPO</name>
<evidence type="ECO:0000313" key="2">
    <source>
        <dbReference type="Proteomes" id="UP000828390"/>
    </source>
</evidence>
<proteinExistence type="predicted"/>